<dbReference type="GO" id="GO:0005829">
    <property type="term" value="C:cytosol"/>
    <property type="evidence" value="ECO:0007669"/>
    <property type="project" value="TreeGrafter"/>
</dbReference>
<evidence type="ECO:0000256" key="1">
    <source>
        <dbReference type="ARBA" id="ARBA00010529"/>
    </source>
</evidence>
<evidence type="ECO:0000256" key="3">
    <source>
        <dbReference type="ARBA" id="ARBA00023125"/>
    </source>
</evidence>
<sequence>MAKGQVPGIFSEIPHATLTWPSLTGINLLIRRIHNSVPSDGIFFITPLGGYLVNKAELIDAVAENADISKAAAARAVDTVLESITATLKKGEQVALIGFGTFSVKDRAARTGRNPRTGEPLEIPAAKVPSFKAGKALKDAVN</sequence>
<dbReference type="PROSITE" id="PS00045">
    <property type="entry name" value="HISTONE_LIKE"/>
    <property type="match status" value="1"/>
</dbReference>
<dbReference type="GO" id="GO:0030261">
    <property type="term" value="P:chromosome condensation"/>
    <property type="evidence" value="ECO:0007669"/>
    <property type="project" value="UniProtKB-KW"/>
</dbReference>
<dbReference type="SMART" id="SM00411">
    <property type="entry name" value="BHL"/>
    <property type="match status" value="1"/>
</dbReference>
<dbReference type="GO" id="GO:0030527">
    <property type="term" value="F:structural constituent of chromatin"/>
    <property type="evidence" value="ECO:0007669"/>
    <property type="project" value="InterPro"/>
</dbReference>
<dbReference type="Gene3D" id="4.10.520.10">
    <property type="entry name" value="IHF-like DNA-binding proteins"/>
    <property type="match status" value="1"/>
</dbReference>
<dbReference type="CDD" id="cd13831">
    <property type="entry name" value="HU"/>
    <property type="match status" value="1"/>
</dbReference>
<dbReference type="AlphaFoldDB" id="A0A3B1BRC5"/>
<protein>
    <submittedName>
        <fullName evidence="4">DNA-binding protein HU-beta</fullName>
    </submittedName>
</protein>
<dbReference type="PANTHER" id="PTHR33175">
    <property type="entry name" value="DNA-BINDING PROTEIN HU"/>
    <property type="match status" value="1"/>
</dbReference>
<dbReference type="GO" id="GO:0003677">
    <property type="term" value="F:DNA binding"/>
    <property type="evidence" value="ECO:0007669"/>
    <property type="project" value="UniProtKB-KW"/>
</dbReference>
<reference evidence="4" key="1">
    <citation type="submission" date="2018-06" db="EMBL/GenBank/DDBJ databases">
        <authorList>
            <person name="Zhirakovskaya E."/>
        </authorList>
    </citation>
    <scope>NUCLEOTIDE SEQUENCE</scope>
</reference>
<gene>
    <name evidence="4" type="ORF">MNBD_GAMMA24-1147</name>
</gene>
<proteinExistence type="inferred from homology"/>
<dbReference type="GO" id="GO:0042802">
    <property type="term" value="F:identical protein binding"/>
    <property type="evidence" value="ECO:0007669"/>
    <property type="project" value="UniProtKB-ARBA"/>
</dbReference>
<dbReference type="FunFam" id="4.10.520.10:FF:000001">
    <property type="entry name" value="DNA-binding protein HU"/>
    <property type="match status" value="1"/>
</dbReference>
<keyword evidence="3 4" id="KW-0238">DNA-binding</keyword>
<name>A0A3B1BRC5_9ZZZZ</name>
<dbReference type="InterPro" id="IPR020816">
    <property type="entry name" value="Histone-like_DNA-bd_CS"/>
</dbReference>
<evidence type="ECO:0000313" key="4">
    <source>
        <dbReference type="EMBL" id="VAX13210.1"/>
    </source>
</evidence>
<dbReference type="Pfam" id="PF00216">
    <property type="entry name" value="Bac_DNA_binding"/>
    <property type="match status" value="1"/>
</dbReference>
<dbReference type="InterPro" id="IPR010992">
    <property type="entry name" value="IHF-like_DNA-bd_dom_sf"/>
</dbReference>
<dbReference type="GO" id="GO:0032991">
    <property type="term" value="C:protein-containing complex"/>
    <property type="evidence" value="ECO:0007669"/>
    <property type="project" value="UniProtKB-ARBA"/>
</dbReference>
<dbReference type="EMBL" id="UOFZ01000106">
    <property type="protein sequence ID" value="VAX13210.1"/>
    <property type="molecule type" value="Genomic_DNA"/>
</dbReference>
<comment type="similarity">
    <text evidence="1">Belongs to the bacterial histone-like protein family.</text>
</comment>
<dbReference type="PANTHER" id="PTHR33175:SF3">
    <property type="entry name" value="DNA-BINDING PROTEIN HU-BETA"/>
    <property type="match status" value="1"/>
</dbReference>
<dbReference type="GO" id="GO:0010467">
    <property type="term" value="P:gene expression"/>
    <property type="evidence" value="ECO:0007669"/>
    <property type="project" value="UniProtKB-ARBA"/>
</dbReference>
<accession>A0A3B1BRC5</accession>
<organism evidence="4">
    <name type="scientific">hydrothermal vent metagenome</name>
    <dbReference type="NCBI Taxonomy" id="652676"/>
    <lineage>
        <taxon>unclassified sequences</taxon>
        <taxon>metagenomes</taxon>
        <taxon>ecological metagenomes</taxon>
    </lineage>
</organism>
<keyword evidence="2" id="KW-0226">DNA condensation</keyword>
<dbReference type="PRINTS" id="PR01727">
    <property type="entry name" value="DNABINDINGHU"/>
</dbReference>
<dbReference type="SUPFAM" id="SSF47729">
    <property type="entry name" value="IHF-like DNA-binding proteins"/>
    <property type="match status" value="1"/>
</dbReference>
<dbReference type="InterPro" id="IPR000119">
    <property type="entry name" value="Hist_DNA-bd"/>
</dbReference>
<evidence type="ECO:0000256" key="2">
    <source>
        <dbReference type="ARBA" id="ARBA00023067"/>
    </source>
</evidence>